<proteinExistence type="predicted"/>
<evidence type="ECO:0000313" key="4">
    <source>
        <dbReference type="Proteomes" id="UP000306825"/>
    </source>
</evidence>
<reference evidence="1 3" key="1">
    <citation type="journal article" date="2011" name="Stand. Genomic Sci.">
        <title>Draft genome sequence of Caminibacter mediatlanticus strain TB-2, an epsilonproteobacterium isolated from a deep-sea hydrothermal vent.</title>
        <authorList>
            <person name="Giovannelli D."/>
            <person name="Ferriera S."/>
            <person name="Johnson J."/>
            <person name="Kravitz S."/>
            <person name="Perez-Rodriguez I."/>
            <person name="Ricci J."/>
            <person name="O'Brien C."/>
            <person name="Voordeckers J.W."/>
            <person name="Bini E."/>
            <person name="Vetriani C."/>
        </authorList>
    </citation>
    <scope>NUCLEOTIDE SEQUENCE [LARGE SCALE GENOMIC DNA]</scope>
    <source>
        <strain evidence="1 3">TB-2</strain>
    </source>
</reference>
<accession>A0AAI9AG66</accession>
<keyword evidence="4" id="KW-1185">Reference proteome</keyword>
<evidence type="ECO:0000313" key="1">
    <source>
        <dbReference type="EMBL" id="EDM23026.1"/>
    </source>
</evidence>
<evidence type="ECO:0000313" key="2">
    <source>
        <dbReference type="EMBL" id="QCT94147.1"/>
    </source>
</evidence>
<evidence type="ECO:0000313" key="3">
    <source>
        <dbReference type="Proteomes" id="UP000003288"/>
    </source>
</evidence>
<dbReference type="Gene3D" id="3.20.20.80">
    <property type="entry name" value="Glycosidases"/>
    <property type="match status" value="1"/>
</dbReference>
<sequence>MIKKIILYLTLLTNSFAFYVGVGSFSACQSKFGSMYYKNCNFTKRQPIFSFLKKETPNVNAISMWITKDWKENWYPSETINKAIKNGYIPIFIFYWFGDDISPKFVKQHKEEYFDTLIKFSKFLKKINGPVIVILNPEYNENGMEKSKYFDLLQAKSILLIKQYKPNSKVGICLGDFGDYKKIWDTYNWNLNLPSLNYSAKLSDFIAFQEMRALTKNSYEEVLNTPYRALAFATYLNKKFNKPTFLAYLAISSYNNEKLQAKVYSIFNKLLPIFKNSANLIGINIFNYIDVPTHTGYFNIAEKYWGIKKQNGEKKEAFYEFLKFK</sequence>
<gene>
    <name evidence="1" type="ORF">CMTB2_08610</name>
    <name evidence="2" type="ORF">FE773_02835</name>
</gene>
<organism evidence="1 3">
    <name type="scientific">Caminibacter mediatlanticus TB-2</name>
    <dbReference type="NCBI Taxonomy" id="391592"/>
    <lineage>
        <taxon>Bacteria</taxon>
        <taxon>Pseudomonadati</taxon>
        <taxon>Campylobacterota</taxon>
        <taxon>Epsilonproteobacteria</taxon>
        <taxon>Nautiliales</taxon>
        <taxon>Nautiliaceae</taxon>
        <taxon>Caminibacter</taxon>
    </lineage>
</organism>
<dbReference type="PROSITE" id="PS51257">
    <property type="entry name" value="PROKAR_LIPOPROTEIN"/>
    <property type="match status" value="1"/>
</dbReference>
<dbReference type="Proteomes" id="UP000003288">
    <property type="component" value="Unassembled WGS sequence"/>
</dbReference>
<dbReference type="AlphaFoldDB" id="A0AAI9AG66"/>
<dbReference type="Proteomes" id="UP000306825">
    <property type="component" value="Chromosome"/>
</dbReference>
<protein>
    <submittedName>
        <fullName evidence="1">Uncharacterized protein</fullName>
    </submittedName>
</protein>
<dbReference type="RefSeq" id="WP_007475529.1">
    <property type="nucleotide sequence ID" value="NZ_ABCJ01000012.1"/>
</dbReference>
<reference evidence="2 4" key="2">
    <citation type="submission" date="2019-05" db="EMBL/GenBank/DDBJ databases">
        <title>A comparative analysis of the Nautiliaceae.</title>
        <authorList>
            <person name="Grosche A."/>
            <person name="Smedile F."/>
            <person name="Vetriani C."/>
        </authorList>
    </citation>
    <scope>NUCLEOTIDE SEQUENCE [LARGE SCALE GENOMIC DNA]</scope>
    <source>
        <strain evidence="2 4">TB-2</strain>
    </source>
</reference>
<dbReference type="EMBL" id="CP040463">
    <property type="protein sequence ID" value="QCT94147.1"/>
    <property type="molecule type" value="Genomic_DNA"/>
</dbReference>
<dbReference type="EMBL" id="ABCJ01000012">
    <property type="protein sequence ID" value="EDM23026.1"/>
    <property type="molecule type" value="Genomic_DNA"/>
</dbReference>
<dbReference type="InterPro" id="IPR017853">
    <property type="entry name" value="GH"/>
</dbReference>
<name>A0AAI9AG66_9BACT</name>
<dbReference type="SUPFAM" id="SSF51445">
    <property type="entry name" value="(Trans)glycosidases"/>
    <property type="match status" value="1"/>
</dbReference>